<name>I1CA79_RHIO9</name>
<sequence>MCFEKNCVFIDKSGFNLSISRTSGWSKVGELAKTAVTKNKGTISTIISDVSSQDVINTSLREPVIVTGSNLVNTLDKHGMNGYYIIINNALLCRSVTVKYDVKRRYFDGTDALTPQSAKDCS</sequence>
<dbReference type="RefSeq" id="XP_067520755.1">
    <property type="nucleotide sequence ID" value="XM_067664654.1"/>
</dbReference>
<keyword evidence="2" id="KW-1185">Reference proteome</keyword>
<protein>
    <submittedName>
        <fullName evidence="1">Uncharacterized protein</fullName>
    </submittedName>
</protein>
<dbReference type="EMBL" id="CH476738">
    <property type="protein sequence ID" value="EIE85359.1"/>
    <property type="molecule type" value="Genomic_DNA"/>
</dbReference>
<dbReference type="GeneID" id="93617035"/>
<organism evidence="1 2">
    <name type="scientific">Rhizopus delemar (strain RA 99-880 / ATCC MYA-4621 / FGSC 9543 / NRRL 43880)</name>
    <name type="common">Mucormycosis agent</name>
    <name type="synonym">Rhizopus arrhizus var. delemar</name>
    <dbReference type="NCBI Taxonomy" id="246409"/>
    <lineage>
        <taxon>Eukaryota</taxon>
        <taxon>Fungi</taxon>
        <taxon>Fungi incertae sedis</taxon>
        <taxon>Mucoromycota</taxon>
        <taxon>Mucoromycotina</taxon>
        <taxon>Mucoromycetes</taxon>
        <taxon>Mucorales</taxon>
        <taxon>Mucorineae</taxon>
        <taxon>Rhizopodaceae</taxon>
        <taxon>Rhizopus</taxon>
    </lineage>
</organism>
<dbReference type="Proteomes" id="UP000009138">
    <property type="component" value="Unassembled WGS sequence"/>
</dbReference>
<dbReference type="VEuPathDB" id="FungiDB:RO3G_10069"/>
<proteinExistence type="predicted"/>
<accession>I1CA79</accession>
<gene>
    <name evidence="1" type="ORF">RO3G_10069</name>
</gene>
<evidence type="ECO:0000313" key="2">
    <source>
        <dbReference type="Proteomes" id="UP000009138"/>
    </source>
</evidence>
<reference evidence="1 2" key="1">
    <citation type="journal article" date="2009" name="PLoS Genet.">
        <title>Genomic analysis of the basal lineage fungus Rhizopus oryzae reveals a whole-genome duplication.</title>
        <authorList>
            <person name="Ma L.-J."/>
            <person name="Ibrahim A.S."/>
            <person name="Skory C."/>
            <person name="Grabherr M.G."/>
            <person name="Burger G."/>
            <person name="Butler M."/>
            <person name="Elias M."/>
            <person name="Idnurm A."/>
            <person name="Lang B.F."/>
            <person name="Sone T."/>
            <person name="Abe A."/>
            <person name="Calvo S.E."/>
            <person name="Corrochano L.M."/>
            <person name="Engels R."/>
            <person name="Fu J."/>
            <person name="Hansberg W."/>
            <person name="Kim J.-M."/>
            <person name="Kodira C.D."/>
            <person name="Koehrsen M.J."/>
            <person name="Liu B."/>
            <person name="Miranda-Saavedra D."/>
            <person name="O'Leary S."/>
            <person name="Ortiz-Castellanos L."/>
            <person name="Poulter R."/>
            <person name="Rodriguez-Romero J."/>
            <person name="Ruiz-Herrera J."/>
            <person name="Shen Y.-Q."/>
            <person name="Zeng Q."/>
            <person name="Galagan J."/>
            <person name="Birren B.W."/>
            <person name="Cuomo C.A."/>
            <person name="Wickes B.L."/>
        </authorList>
    </citation>
    <scope>NUCLEOTIDE SEQUENCE [LARGE SCALE GENOMIC DNA]</scope>
    <source>
        <strain evidence="2">RA 99-880 / ATCC MYA-4621 / FGSC 9543 / NRRL 43880</strain>
    </source>
</reference>
<dbReference type="AlphaFoldDB" id="I1CA79"/>
<evidence type="ECO:0000313" key="1">
    <source>
        <dbReference type="EMBL" id="EIE85359.1"/>
    </source>
</evidence>
<dbReference type="InParanoid" id="I1CA79"/>